<dbReference type="FunFam" id="3.40.50.720:FF:000261">
    <property type="entry name" value="NADPH-dependent 1-acyldihydroxyacetone phosphate reductase"/>
    <property type="match status" value="1"/>
</dbReference>
<dbReference type="Proteomes" id="UP001055439">
    <property type="component" value="Chromosome 8"/>
</dbReference>
<reference evidence="4" key="1">
    <citation type="submission" date="2022-05" db="EMBL/GenBank/DDBJ databases">
        <title>The Musa troglodytarum L. genome provides insights into the mechanism of non-climacteric behaviour and enrichment of carotenoids.</title>
        <authorList>
            <person name="Wang J."/>
        </authorList>
    </citation>
    <scope>NUCLEOTIDE SEQUENCE</scope>
    <source>
        <tissue evidence="4">Leaf</tissue>
    </source>
</reference>
<proteinExistence type="inferred from homology"/>
<organism evidence="4 5">
    <name type="scientific">Musa troglodytarum</name>
    <name type="common">fe'i banana</name>
    <dbReference type="NCBI Taxonomy" id="320322"/>
    <lineage>
        <taxon>Eukaryota</taxon>
        <taxon>Viridiplantae</taxon>
        <taxon>Streptophyta</taxon>
        <taxon>Embryophyta</taxon>
        <taxon>Tracheophyta</taxon>
        <taxon>Spermatophyta</taxon>
        <taxon>Magnoliopsida</taxon>
        <taxon>Liliopsida</taxon>
        <taxon>Zingiberales</taxon>
        <taxon>Musaceae</taxon>
        <taxon>Musa</taxon>
    </lineage>
</organism>
<comment type="similarity">
    <text evidence="1 3">Belongs to the short-chain dehydrogenases/reductases (SDR) family.</text>
</comment>
<name>A0A9E7HIJ9_9LILI</name>
<dbReference type="InterPro" id="IPR020904">
    <property type="entry name" value="Sc_DH/Rdtase_CS"/>
</dbReference>
<dbReference type="PANTHER" id="PTHR44169">
    <property type="entry name" value="NADPH-DEPENDENT 1-ACYLDIHYDROXYACETONE PHOSPHATE REDUCTASE"/>
    <property type="match status" value="1"/>
</dbReference>
<evidence type="ECO:0000256" key="2">
    <source>
        <dbReference type="ARBA" id="ARBA00023002"/>
    </source>
</evidence>
<dbReference type="CDD" id="cd05374">
    <property type="entry name" value="17beta-HSD-like_SDR_c"/>
    <property type="match status" value="1"/>
</dbReference>
<evidence type="ECO:0000313" key="4">
    <source>
        <dbReference type="EMBL" id="URE33850.1"/>
    </source>
</evidence>
<dbReference type="PRINTS" id="PR00080">
    <property type="entry name" value="SDRFAMILY"/>
</dbReference>
<keyword evidence="2" id="KW-0560">Oxidoreductase</keyword>
<dbReference type="PANTHER" id="PTHR44169:SF6">
    <property type="entry name" value="NADPH-DEPENDENT 1-ACYLDIHYDROXYACETONE PHOSPHATE REDUCTASE"/>
    <property type="match status" value="1"/>
</dbReference>
<dbReference type="SUPFAM" id="SSF51735">
    <property type="entry name" value="NAD(P)-binding Rossmann-fold domains"/>
    <property type="match status" value="1"/>
</dbReference>
<dbReference type="AlphaFoldDB" id="A0A9E7HIJ9"/>
<protein>
    <recommendedName>
        <fullName evidence="6">NADPH-dependent 1-acyldihydroxyacetone phosphate reductase</fullName>
    </recommendedName>
</protein>
<dbReference type="PROSITE" id="PS00061">
    <property type="entry name" value="ADH_SHORT"/>
    <property type="match status" value="1"/>
</dbReference>
<feature type="non-terminal residue" evidence="4">
    <location>
        <position position="490"/>
    </location>
</feature>
<keyword evidence="5" id="KW-1185">Reference proteome</keyword>
<dbReference type="GO" id="GO:0016491">
    <property type="term" value="F:oxidoreductase activity"/>
    <property type="evidence" value="ECO:0007669"/>
    <property type="project" value="UniProtKB-KW"/>
</dbReference>
<feature type="non-terminal residue" evidence="4">
    <location>
        <position position="1"/>
    </location>
</feature>
<dbReference type="Gene3D" id="3.40.50.720">
    <property type="entry name" value="NAD(P)-binding Rossmann-like Domain"/>
    <property type="match status" value="1"/>
</dbReference>
<dbReference type="GO" id="GO:0005783">
    <property type="term" value="C:endoplasmic reticulum"/>
    <property type="evidence" value="ECO:0007669"/>
    <property type="project" value="TreeGrafter"/>
</dbReference>
<dbReference type="InterPro" id="IPR036291">
    <property type="entry name" value="NAD(P)-bd_dom_sf"/>
</dbReference>
<evidence type="ECO:0000256" key="1">
    <source>
        <dbReference type="ARBA" id="ARBA00006484"/>
    </source>
</evidence>
<evidence type="ECO:0008006" key="6">
    <source>
        <dbReference type="Google" id="ProtNLM"/>
    </source>
</evidence>
<evidence type="ECO:0000256" key="3">
    <source>
        <dbReference type="RuleBase" id="RU000363"/>
    </source>
</evidence>
<accession>A0A9E7HIJ9</accession>
<dbReference type="Pfam" id="PF00106">
    <property type="entry name" value="adh_short"/>
    <property type="match status" value="1"/>
</dbReference>
<dbReference type="PRINTS" id="PR00081">
    <property type="entry name" value="GDHRDH"/>
</dbReference>
<dbReference type="InterPro" id="IPR002347">
    <property type="entry name" value="SDR_fam"/>
</dbReference>
<sequence length="490" mass="52568">KTGITRSRVSDSFVCGVHGIDRASTGPRCCSSDLVLGLVTDTSHLSFSTNRSDLVSSVSILTKFGCCSCICRGARLSDPDLVGTKLGSVMADSEKPVVLITGCSEGGIGYALARAFALEGCFVVATSRSLSSMKSLENDPRFFLQELDVVSEDSIRRVVTNTLDKFGQIDVLVNNAGVHLVAPLAEVPMSSFEHVFNTNVYGPMRLIQSVVPHMVIRRKGKIVNIGSIAALAPGPWAGVYSASKAALHALTDTLRLELRTFGISVINVAPGAIRSNLGNSSAASYGQMPEWKFYKPFEAAIQARTALSQGPKSTPAEEFAKRTVAMVLSKQPPAWFSYGQLSTILAILYYLPLSIRDYIFRELKSLVIVFEHDKMLCQEIAGVYNCGVLVVEGHIEVAVDLSAWAGSWSVVVVLLLLLAVESKPWAVAAEPKVMMILPDLLPEDSAAPKQLGADAASKQQSAEQNHESAFCSIPMSAEVHFQASILSGPV</sequence>
<dbReference type="OrthoDB" id="2102561at2759"/>
<evidence type="ECO:0000313" key="5">
    <source>
        <dbReference type="Proteomes" id="UP001055439"/>
    </source>
</evidence>
<gene>
    <name evidence="4" type="ORF">MUK42_12106</name>
</gene>
<dbReference type="EMBL" id="CP097510">
    <property type="protein sequence ID" value="URE33850.1"/>
    <property type="molecule type" value="Genomic_DNA"/>
</dbReference>